<evidence type="ECO:0000313" key="5">
    <source>
        <dbReference type="EMBL" id="PUA82553.1"/>
    </source>
</evidence>
<comment type="caution">
    <text evidence="5">The sequence shown here is derived from an EMBL/GenBank/DDBJ whole genome shotgun (WGS) entry which is preliminary data.</text>
</comment>
<sequence>MSKAAEDDQHRADPPRSDLFRLLLAGVLVVVVLAATATAATLALTRDGEAGDTQAAREDVMAQTEQFILRSFSYGPDLLADDKTMPDYRTRVTEVITPKFAAEFEQSAGAAEQLVAQAGVERVPDVFATGVSSLDEDSARTLVAGSFTDTYTVKGTSVDQEPSPFRIEVDLVKIDGTWLVDDFNPVTGGDGGDTGESGQPAPTEEGTP</sequence>
<keyword evidence="2 4" id="KW-0472">Membrane</keyword>
<feature type="transmembrane region" description="Helical" evidence="4">
    <location>
        <begin position="20"/>
        <end position="44"/>
    </location>
</feature>
<accession>A0A2R7Z1P7</accession>
<keyword evidence="4" id="KW-1133">Transmembrane helix</keyword>
<organism evidence="5 6">
    <name type="scientific">Nocardioides currus</name>
    <dbReference type="NCBI Taxonomy" id="2133958"/>
    <lineage>
        <taxon>Bacteria</taxon>
        <taxon>Bacillati</taxon>
        <taxon>Actinomycetota</taxon>
        <taxon>Actinomycetes</taxon>
        <taxon>Propionibacteriales</taxon>
        <taxon>Nocardioidaceae</taxon>
        <taxon>Nocardioides</taxon>
    </lineage>
</organism>
<dbReference type="PANTHER" id="PTHR37042">
    <property type="entry name" value="OUTER MEMBRANE PROTEIN RV1973"/>
    <property type="match status" value="1"/>
</dbReference>
<dbReference type="GO" id="GO:0016020">
    <property type="term" value="C:membrane"/>
    <property type="evidence" value="ECO:0007669"/>
    <property type="project" value="UniProtKB-SubCell"/>
</dbReference>
<gene>
    <name evidence="5" type="ORF">C7S10_02100</name>
</gene>
<comment type="subcellular location">
    <subcellularLocation>
        <location evidence="1">Membrane</location>
    </subcellularLocation>
</comment>
<keyword evidence="4" id="KW-0812">Transmembrane</keyword>
<dbReference type="AlphaFoldDB" id="A0A2R7Z1P7"/>
<keyword evidence="6" id="KW-1185">Reference proteome</keyword>
<evidence type="ECO:0000256" key="1">
    <source>
        <dbReference type="ARBA" id="ARBA00004370"/>
    </source>
</evidence>
<dbReference type="PANTHER" id="PTHR37042:SF4">
    <property type="entry name" value="OUTER MEMBRANE PROTEIN RV1973"/>
    <property type="match status" value="1"/>
</dbReference>
<evidence type="ECO:0000256" key="4">
    <source>
        <dbReference type="SAM" id="Phobius"/>
    </source>
</evidence>
<feature type="region of interest" description="Disordered" evidence="3">
    <location>
        <begin position="183"/>
        <end position="208"/>
    </location>
</feature>
<dbReference type="Proteomes" id="UP000244867">
    <property type="component" value="Unassembled WGS sequence"/>
</dbReference>
<evidence type="ECO:0000256" key="3">
    <source>
        <dbReference type="SAM" id="MobiDB-lite"/>
    </source>
</evidence>
<proteinExistence type="predicted"/>
<protein>
    <recommendedName>
        <fullName evidence="7">Mce-associated membrane protein</fullName>
    </recommendedName>
</protein>
<dbReference type="EMBL" id="PYXZ01000001">
    <property type="protein sequence ID" value="PUA82553.1"/>
    <property type="molecule type" value="Genomic_DNA"/>
</dbReference>
<evidence type="ECO:0000256" key="2">
    <source>
        <dbReference type="ARBA" id="ARBA00023136"/>
    </source>
</evidence>
<evidence type="ECO:0000313" key="6">
    <source>
        <dbReference type="Proteomes" id="UP000244867"/>
    </source>
</evidence>
<reference evidence="5 6" key="1">
    <citation type="submission" date="2018-03" db="EMBL/GenBank/DDBJ databases">
        <authorList>
            <person name="Keele B.F."/>
        </authorList>
    </citation>
    <scope>NUCLEOTIDE SEQUENCE [LARGE SCALE GENOMIC DNA]</scope>
    <source>
        <strain evidence="5 6">IB-3</strain>
    </source>
</reference>
<name>A0A2R7Z1P7_9ACTN</name>
<evidence type="ECO:0008006" key="7">
    <source>
        <dbReference type="Google" id="ProtNLM"/>
    </source>
</evidence>
<dbReference type="OrthoDB" id="3746626at2"/>
<dbReference type="RefSeq" id="WP_108342740.1">
    <property type="nucleotide sequence ID" value="NZ_PYXZ01000001.1"/>
</dbReference>